<name>A0ABR8XX93_9BACL</name>
<organism evidence="2 3">
    <name type="scientific">Solibacillus faecavium</name>
    <dbReference type="NCBI Taxonomy" id="2762221"/>
    <lineage>
        <taxon>Bacteria</taxon>
        <taxon>Bacillati</taxon>
        <taxon>Bacillota</taxon>
        <taxon>Bacilli</taxon>
        <taxon>Bacillales</taxon>
        <taxon>Caryophanaceae</taxon>
        <taxon>Solibacillus</taxon>
    </lineage>
</organism>
<feature type="transmembrane region" description="Helical" evidence="1">
    <location>
        <begin position="69"/>
        <end position="89"/>
    </location>
</feature>
<gene>
    <name evidence="2" type="ORF">H9635_07445</name>
</gene>
<dbReference type="EMBL" id="JACSPZ010000003">
    <property type="protein sequence ID" value="MBD8036572.1"/>
    <property type="molecule type" value="Genomic_DNA"/>
</dbReference>
<sequence length="90" mass="10255">MVTKYLDRYAISVSLLVLLLILSLVFTGFFTSNVMPYAFAATVLAGTSFFFEYLFNKAGNERQEKGKKMYFYVIPANMIIFVGIVLLLFN</sequence>
<evidence type="ECO:0000313" key="3">
    <source>
        <dbReference type="Proteomes" id="UP000619101"/>
    </source>
</evidence>
<keyword evidence="1" id="KW-0812">Transmembrane</keyword>
<keyword evidence="1" id="KW-0472">Membrane</keyword>
<accession>A0ABR8XX93</accession>
<protein>
    <submittedName>
        <fullName evidence="2">Uncharacterized protein</fullName>
    </submittedName>
</protein>
<dbReference type="RefSeq" id="WP_191699564.1">
    <property type="nucleotide sequence ID" value="NZ_JACSPZ010000003.1"/>
</dbReference>
<evidence type="ECO:0000256" key="1">
    <source>
        <dbReference type="SAM" id="Phobius"/>
    </source>
</evidence>
<dbReference type="Proteomes" id="UP000619101">
    <property type="component" value="Unassembled WGS sequence"/>
</dbReference>
<keyword evidence="3" id="KW-1185">Reference proteome</keyword>
<proteinExistence type="predicted"/>
<keyword evidence="1" id="KW-1133">Transmembrane helix</keyword>
<comment type="caution">
    <text evidence="2">The sequence shown here is derived from an EMBL/GenBank/DDBJ whole genome shotgun (WGS) entry which is preliminary data.</text>
</comment>
<feature type="transmembrane region" description="Helical" evidence="1">
    <location>
        <begin position="37"/>
        <end position="55"/>
    </location>
</feature>
<feature type="transmembrane region" description="Helical" evidence="1">
    <location>
        <begin position="9"/>
        <end position="31"/>
    </location>
</feature>
<evidence type="ECO:0000313" key="2">
    <source>
        <dbReference type="EMBL" id="MBD8036572.1"/>
    </source>
</evidence>
<reference evidence="2 3" key="1">
    <citation type="submission" date="2020-08" db="EMBL/GenBank/DDBJ databases">
        <title>A Genomic Blueprint of the Chicken Gut Microbiome.</title>
        <authorList>
            <person name="Gilroy R."/>
            <person name="Ravi A."/>
            <person name="Getino M."/>
            <person name="Pursley I."/>
            <person name="Horton D.L."/>
            <person name="Alikhan N.-F."/>
            <person name="Baker D."/>
            <person name="Gharbi K."/>
            <person name="Hall N."/>
            <person name="Watson M."/>
            <person name="Adriaenssens E.M."/>
            <person name="Foster-Nyarko E."/>
            <person name="Jarju S."/>
            <person name="Secka A."/>
            <person name="Antonio M."/>
            <person name="Oren A."/>
            <person name="Chaudhuri R."/>
            <person name="La Ragione R.M."/>
            <person name="Hildebrand F."/>
            <person name="Pallen M.J."/>
        </authorList>
    </citation>
    <scope>NUCLEOTIDE SEQUENCE [LARGE SCALE GENOMIC DNA]</scope>
    <source>
        <strain evidence="2 3">A46</strain>
    </source>
</reference>